<proteinExistence type="predicted"/>
<gene>
    <name evidence="1" type="ORF">CLV67_107276</name>
</gene>
<organism evidence="1 2">
    <name type="scientific">Actinoplanes italicus</name>
    <dbReference type="NCBI Taxonomy" id="113567"/>
    <lineage>
        <taxon>Bacteria</taxon>
        <taxon>Bacillati</taxon>
        <taxon>Actinomycetota</taxon>
        <taxon>Actinomycetes</taxon>
        <taxon>Micromonosporales</taxon>
        <taxon>Micromonosporaceae</taxon>
        <taxon>Actinoplanes</taxon>
    </lineage>
</organism>
<name>A0A2T0KCM5_9ACTN</name>
<dbReference type="PROSITE" id="PS51257">
    <property type="entry name" value="PROKAR_LIPOPROTEIN"/>
    <property type="match status" value="1"/>
</dbReference>
<keyword evidence="2" id="KW-1185">Reference proteome</keyword>
<dbReference type="Proteomes" id="UP000239415">
    <property type="component" value="Unassembled WGS sequence"/>
</dbReference>
<evidence type="ECO:0000313" key="2">
    <source>
        <dbReference type="Proteomes" id="UP000239415"/>
    </source>
</evidence>
<dbReference type="AlphaFoldDB" id="A0A2T0KCM5"/>
<comment type="caution">
    <text evidence="1">The sequence shown here is derived from an EMBL/GenBank/DDBJ whole genome shotgun (WGS) entry which is preliminary data.</text>
</comment>
<evidence type="ECO:0000313" key="1">
    <source>
        <dbReference type="EMBL" id="PRX20999.1"/>
    </source>
</evidence>
<reference evidence="1 2" key="1">
    <citation type="submission" date="2018-03" db="EMBL/GenBank/DDBJ databases">
        <title>Genomic Encyclopedia of Archaeal and Bacterial Type Strains, Phase II (KMG-II): from individual species to whole genera.</title>
        <authorList>
            <person name="Goeker M."/>
        </authorList>
    </citation>
    <scope>NUCLEOTIDE SEQUENCE [LARGE SCALE GENOMIC DNA]</scope>
    <source>
        <strain evidence="1 2">DSM 43146</strain>
    </source>
</reference>
<dbReference type="RefSeq" id="WP_106320345.1">
    <property type="nucleotide sequence ID" value="NZ_BOMO01000073.1"/>
</dbReference>
<protein>
    <submittedName>
        <fullName evidence="1">Uncharacterized protein</fullName>
    </submittedName>
</protein>
<dbReference type="EMBL" id="PVMZ01000007">
    <property type="protein sequence ID" value="PRX20999.1"/>
    <property type="molecule type" value="Genomic_DNA"/>
</dbReference>
<accession>A0A2T0KCM5</accession>
<sequence>MRAVLPVLALMLGAGCVSLPDRGSTAPPSSRPSYPVVVDEFRTILDRTRAASFSYTVEADLPGESPLTASGDYDPTGTDLTGLDRFAEAIKDVRLAGPNLYWVYIQTDKPSAGGESFMPIGAPGKVHVFSPYGGAVRVDVTTDDAGWVTSFVVEATTGSSGMRLATTLTAHGKPVATG</sequence>